<evidence type="ECO:0000313" key="3">
    <source>
        <dbReference type="Proteomes" id="UP000664056"/>
    </source>
</evidence>
<sequence length="73" mass="7189">MLGSLASVGGGITGGAGGMTGGASGDIYTTNTSNTTTNSGFTGGTFNFGSNNGIPSWAILIVTLVGLWLFLKK</sequence>
<proteinExistence type="predicted"/>
<dbReference type="RefSeq" id="WP_206623209.1">
    <property type="nucleotide sequence ID" value="NZ_JAFKOQ010000055.1"/>
</dbReference>
<organism evidence="2 3">
    <name type="scientific">Vibrio vulnificus</name>
    <dbReference type="NCBI Taxonomy" id="672"/>
    <lineage>
        <taxon>Bacteria</taxon>
        <taxon>Pseudomonadati</taxon>
        <taxon>Pseudomonadota</taxon>
        <taxon>Gammaproteobacteria</taxon>
        <taxon>Vibrionales</taxon>
        <taxon>Vibrionaceae</taxon>
        <taxon>Vibrio</taxon>
    </lineage>
</organism>
<accession>A0AAW4HHA1</accession>
<keyword evidence="1" id="KW-0472">Membrane</keyword>
<feature type="transmembrane region" description="Helical" evidence="1">
    <location>
        <begin position="54"/>
        <end position="71"/>
    </location>
</feature>
<protein>
    <submittedName>
        <fullName evidence="2">Uncharacterized protein</fullName>
    </submittedName>
</protein>
<evidence type="ECO:0000256" key="1">
    <source>
        <dbReference type="SAM" id="Phobius"/>
    </source>
</evidence>
<evidence type="ECO:0000313" key="2">
    <source>
        <dbReference type="EMBL" id="MBN8124608.1"/>
    </source>
</evidence>
<comment type="caution">
    <text evidence="2">The sequence shown here is derived from an EMBL/GenBank/DDBJ whole genome shotgun (WGS) entry which is preliminary data.</text>
</comment>
<reference evidence="2" key="1">
    <citation type="submission" date="2021-03" db="EMBL/GenBank/DDBJ databases">
        <title>Study of the foodborne Vibrio vulnificus isolates from China.</title>
        <authorList>
            <person name="Zheng Z."/>
            <person name="Ye L."/>
        </authorList>
    </citation>
    <scope>NUCLEOTIDE SEQUENCE</scope>
    <source>
        <strain evidence="2">Vv1582</strain>
    </source>
</reference>
<gene>
    <name evidence="2" type="ORF">J0J18_23150</name>
</gene>
<keyword evidence="1" id="KW-1133">Transmembrane helix</keyword>
<dbReference type="Proteomes" id="UP000664056">
    <property type="component" value="Unassembled WGS sequence"/>
</dbReference>
<dbReference type="EMBL" id="JAFKOQ010000055">
    <property type="protein sequence ID" value="MBN8124608.1"/>
    <property type="molecule type" value="Genomic_DNA"/>
</dbReference>
<dbReference type="AlphaFoldDB" id="A0AAW4HHA1"/>
<keyword evidence="1" id="KW-0812">Transmembrane</keyword>
<name>A0AAW4HHA1_VIBVL</name>